<dbReference type="RefSeq" id="WP_137247544.1">
    <property type="nucleotide sequence ID" value="NZ_SZQA01000011.1"/>
</dbReference>
<dbReference type="InterPro" id="IPR056729">
    <property type="entry name" value="GMPPB_C"/>
</dbReference>
<organism evidence="4 5">
    <name type="scientific">Herbidospora galbida</name>
    <dbReference type="NCBI Taxonomy" id="2575442"/>
    <lineage>
        <taxon>Bacteria</taxon>
        <taxon>Bacillati</taxon>
        <taxon>Actinomycetota</taxon>
        <taxon>Actinomycetes</taxon>
        <taxon>Streptosporangiales</taxon>
        <taxon>Streptosporangiaceae</taxon>
        <taxon>Herbidospora</taxon>
    </lineage>
</organism>
<proteinExistence type="inferred from homology"/>
<evidence type="ECO:0000313" key="5">
    <source>
        <dbReference type="Proteomes" id="UP000308705"/>
    </source>
</evidence>
<reference evidence="4 5" key="1">
    <citation type="submission" date="2019-04" db="EMBL/GenBank/DDBJ databases">
        <title>Herbidospora sp. NEAU-GS14.nov., a novel actinomycete isolated from soil.</title>
        <authorList>
            <person name="Han L."/>
        </authorList>
    </citation>
    <scope>NUCLEOTIDE SEQUENCE [LARGE SCALE GENOMIC DNA]</scope>
    <source>
        <strain evidence="4 5">NEAU-GS14</strain>
    </source>
</reference>
<dbReference type="EMBL" id="SZQA01000011">
    <property type="protein sequence ID" value="TKK88413.1"/>
    <property type="molecule type" value="Genomic_DNA"/>
</dbReference>
<dbReference type="Proteomes" id="UP000308705">
    <property type="component" value="Unassembled WGS sequence"/>
</dbReference>
<dbReference type="OrthoDB" id="9801810at2"/>
<keyword evidence="5" id="KW-1185">Reference proteome</keyword>
<dbReference type="Pfam" id="PF25087">
    <property type="entry name" value="GMPPB_C"/>
    <property type="match status" value="1"/>
</dbReference>
<accession>A0A4V5UZE7</accession>
<protein>
    <submittedName>
        <fullName evidence="4">NDP-sugar synthase</fullName>
    </submittedName>
</protein>
<dbReference type="PANTHER" id="PTHR22572">
    <property type="entry name" value="SUGAR-1-PHOSPHATE GUANYL TRANSFERASE"/>
    <property type="match status" value="1"/>
</dbReference>
<dbReference type="InterPro" id="IPR029044">
    <property type="entry name" value="Nucleotide-diphossugar_trans"/>
</dbReference>
<feature type="domain" description="Nucleotidyl transferase" evidence="2">
    <location>
        <begin position="9"/>
        <end position="239"/>
    </location>
</feature>
<dbReference type="CDD" id="cd04181">
    <property type="entry name" value="NTP_transferase"/>
    <property type="match status" value="1"/>
</dbReference>
<evidence type="ECO:0000313" key="4">
    <source>
        <dbReference type="EMBL" id="TKK88413.1"/>
    </source>
</evidence>
<dbReference type="InterPro" id="IPR050486">
    <property type="entry name" value="Mannose-1P_guanyltransferase"/>
</dbReference>
<dbReference type="Gene3D" id="2.160.10.10">
    <property type="entry name" value="Hexapeptide repeat proteins"/>
    <property type="match status" value="1"/>
</dbReference>
<feature type="domain" description="Mannose-1-phosphate guanyltransferase C-terminal" evidence="3">
    <location>
        <begin position="257"/>
        <end position="335"/>
    </location>
</feature>
<comment type="caution">
    <text evidence="4">The sequence shown here is derived from an EMBL/GenBank/DDBJ whole genome shotgun (WGS) entry which is preliminary data.</text>
</comment>
<dbReference type="SUPFAM" id="SSF53448">
    <property type="entry name" value="Nucleotide-diphospho-sugar transferases"/>
    <property type="match status" value="1"/>
</dbReference>
<evidence type="ECO:0000259" key="3">
    <source>
        <dbReference type="Pfam" id="PF25087"/>
    </source>
</evidence>
<dbReference type="AlphaFoldDB" id="A0A4V5UZE7"/>
<gene>
    <name evidence="4" type="ORF">FDA94_14065</name>
</gene>
<sequence>MPQPGQLEAILLVGGQGTRLRPLTLFTPKPLLPTAGVPFLAHQLAKARACGVTRIVFATSYKAEMFAEAFGDGSAFGLEIVYMTEETPLGTGGAIRNAAEALTVPGDAPVLVLNGDILSGHDISAQIARHVDDDAAVTLHLTEVDDPSRFGCVPTDERGRVTAFLEKTPNPVTNRINAGCYVFTRSVIDTIPFGEVVSVERQTFPGLIESGHTVLGFADSSYWLDVGTPAAFVQGSADLVRGLLASPALPGSPGEALLLDGATVSPEAKVTGGSVIGARATVGAGATVRGSVVADDASIAPGATVIDSVIGAGAVIAEGAEVREAVVGDRASIGARNELTAGARVWPGVDLPECAVRFSSDA</sequence>
<name>A0A4V5UZE7_9ACTN</name>
<dbReference type="Gene3D" id="3.90.550.10">
    <property type="entry name" value="Spore Coat Polysaccharide Biosynthesis Protein SpsA, Chain A"/>
    <property type="match status" value="1"/>
</dbReference>
<comment type="similarity">
    <text evidence="1">Belongs to the transferase hexapeptide repeat family.</text>
</comment>
<dbReference type="InterPro" id="IPR005835">
    <property type="entry name" value="NTP_transferase_dom"/>
</dbReference>
<dbReference type="Pfam" id="PF00483">
    <property type="entry name" value="NTP_transferase"/>
    <property type="match status" value="1"/>
</dbReference>
<evidence type="ECO:0000256" key="1">
    <source>
        <dbReference type="ARBA" id="ARBA00007274"/>
    </source>
</evidence>
<evidence type="ECO:0000259" key="2">
    <source>
        <dbReference type="Pfam" id="PF00483"/>
    </source>
</evidence>